<protein>
    <submittedName>
        <fullName evidence="1">Uncharacterized protein</fullName>
    </submittedName>
</protein>
<comment type="caution">
    <text evidence="1">The sequence shown here is derived from an EMBL/GenBank/DDBJ whole genome shotgun (WGS) entry which is preliminary data.</text>
</comment>
<organism evidence="1 2">
    <name type="scientific">Fodinibius salsisoli</name>
    <dbReference type="NCBI Taxonomy" id="2820877"/>
    <lineage>
        <taxon>Bacteria</taxon>
        <taxon>Pseudomonadati</taxon>
        <taxon>Balneolota</taxon>
        <taxon>Balneolia</taxon>
        <taxon>Balneolales</taxon>
        <taxon>Balneolaceae</taxon>
        <taxon>Fodinibius</taxon>
    </lineage>
</organism>
<accession>A0ABT3PT39</accession>
<dbReference type="Proteomes" id="UP001207918">
    <property type="component" value="Unassembled WGS sequence"/>
</dbReference>
<gene>
    <name evidence="1" type="ORF">J6I44_19340</name>
</gene>
<name>A0ABT3PT39_9BACT</name>
<evidence type="ECO:0000313" key="2">
    <source>
        <dbReference type="Proteomes" id="UP001207918"/>
    </source>
</evidence>
<sequence>MAVVSVPTEVTKLEIEEELGAAEAWAERHQIPFKWIEDRLELQVVLTQPESKDLYYLKGVFDDYKEMPPKWIFTDSNWSDEIKKQNFPKGESTPFGSSMFHPNGVICAPFNRLAYKVYDGPHSDWGSPAQWLNAARDKVVADTMGDMLSAIYRDFRYTKTHLS</sequence>
<dbReference type="EMBL" id="JAGGJA010000021">
    <property type="protein sequence ID" value="MCW9709023.1"/>
    <property type="molecule type" value="Genomic_DNA"/>
</dbReference>
<reference evidence="1 2" key="1">
    <citation type="submission" date="2021-03" db="EMBL/GenBank/DDBJ databases">
        <title>Aliifodinibius sp. nov., a new bacterium isolated from saline soil.</title>
        <authorList>
            <person name="Galisteo C."/>
            <person name="De La Haba R."/>
            <person name="Sanchez-Porro C."/>
            <person name="Ventosa A."/>
        </authorList>
    </citation>
    <scope>NUCLEOTIDE SEQUENCE [LARGE SCALE GENOMIC DNA]</scope>
    <source>
        <strain evidence="1 2">1BSP15-2V2</strain>
    </source>
</reference>
<keyword evidence="2" id="KW-1185">Reference proteome</keyword>
<evidence type="ECO:0000313" key="1">
    <source>
        <dbReference type="EMBL" id="MCW9709023.1"/>
    </source>
</evidence>
<proteinExistence type="predicted"/>